<feature type="compositionally biased region" description="Gly residues" evidence="1">
    <location>
        <begin position="1"/>
        <end position="13"/>
    </location>
</feature>
<protein>
    <submittedName>
        <fullName evidence="2">Uncharacterized protein</fullName>
    </submittedName>
</protein>
<dbReference type="AlphaFoldDB" id="A0A7S1X2T1"/>
<feature type="compositionally biased region" description="Low complexity" evidence="1">
    <location>
        <begin position="645"/>
        <end position="669"/>
    </location>
</feature>
<feature type="compositionally biased region" description="Low complexity" evidence="1">
    <location>
        <begin position="315"/>
        <end position="330"/>
    </location>
</feature>
<evidence type="ECO:0000256" key="1">
    <source>
        <dbReference type="SAM" id="MobiDB-lite"/>
    </source>
</evidence>
<feature type="compositionally biased region" description="Low complexity" evidence="1">
    <location>
        <begin position="198"/>
        <end position="208"/>
    </location>
</feature>
<proteinExistence type="predicted"/>
<organism evidence="2">
    <name type="scientific">Tetraselmis chuii</name>
    <dbReference type="NCBI Taxonomy" id="63592"/>
    <lineage>
        <taxon>Eukaryota</taxon>
        <taxon>Viridiplantae</taxon>
        <taxon>Chlorophyta</taxon>
        <taxon>core chlorophytes</taxon>
        <taxon>Chlorodendrophyceae</taxon>
        <taxon>Chlorodendrales</taxon>
        <taxon>Chlorodendraceae</taxon>
        <taxon>Tetraselmis</taxon>
    </lineage>
</organism>
<feature type="compositionally biased region" description="Polar residues" evidence="1">
    <location>
        <begin position="391"/>
        <end position="408"/>
    </location>
</feature>
<feature type="compositionally biased region" description="Basic residues" evidence="1">
    <location>
        <begin position="123"/>
        <end position="146"/>
    </location>
</feature>
<gene>
    <name evidence="2" type="ORF">TCHU04912_LOCUS7438</name>
</gene>
<feature type="compositionally biased region" description="Low complexity" evidence="1">
    <location>
        <begin position="87"/>
        <end position="108"/>
    </location>
</feature>
<feature type="compositionally biased region" description="Low complexity" evidence="1">
    <location>
        <begin position="757"/>
        <end position="774"/>
    </location>
</feature>
<feature type="compositionally biased region" description="Polar residues" evidence="1">
    <location>
        <begin position="448"/>
        <end position="460"/>
    </location>
</feature>
<feature type="compositionally biased region" description="Basic residues" evidence="1">
    <location>
        <begin position="334"/>
        <end position="344"/>
    </location>
</feature>
<feature type="compositionally biased region" description="Low complexity" evidence="1">
    <location>
        <begin position="220"/>
        <end position="239"/>
    </location>
</feature>
<feature type="compositionally biased region" description="Low complexity" evidence="1">
    <location>
        <begin position="415"/>
        <end position="427"/>
    </location>
</feature>
<feature type="region of interest" description="Disordered" evidence="1">
    <location>
        <begin position="507"/>
        <end position="531"/>
    </location>
</feature>
<feature type="region of interest" description="Disordered" evidence="1">
    <location>
        <begin position="1"/>
        <end position="485"/>
    </location>
</feature>
<feature type="region of interest" description="Disordered" evidence="1">
    <location>
        <begin position="752"/>
        <end position="774"/>
    </location>
</feature>
<feature type="compositionally biased region" description="Low complexity" evidence="1">
    <location>
        <begin position="347"/>
        <end position="360"/>
    </location>
</feature>
<name>A0A7S1X2T1_9CHLO</name>
<accession>A0A7S1X2T1</accession>
<reference evidence="2" key="1">
    <citation type="submission" date="2021-01" db="EMBL/GenBank/DDBJ databases">
        <authorList>
            <person name="Corre E."/>
            <person name="Pelletier E."/>
            <person name="Niang G."/>
            <person name="Scheremetjew M."/>
            <person name="Finn R."/>
            <person name="Kale V."/>
            <person name="Holt S."/>
            <person name="Cochrane G."/>
            <person name="Meng A."/>
            <person name="Brown T."/>
            <person name="Cohen L."/>
        </authorList>
    </citation>
    <scope>NUCLEOTIDE SEQUENCE</scope>
    <source>
        <strain evidence="2">PLY429</strain>
    </source>
</reference>
<feature type="compositionally biased region" description="Low complexity" evidence="1">
    <location>
        <begin position="282"/>
        <end position="302"/>
    </location>
</feature>
<dbReference type="EMBL" id="HBGG01014626">
    <property type="protein sequence ID" value="CAD9205202.1"/>
    <property type="molecule type" value="Transcribed_RNA"/>
</dbReference>
<evidence type="ECO:0000313" key="2">
    <source>
        <dbReference type="EMBL" id="CAD9205202.1"/>
    </source>
</evidence>
<sequence length="795" mass="81433">MFSRGGVGHGIGGAASLPPTDFGGDLQRAQSLLSKYKQGGVKNEKGGGVSRAATATPRNGNGRGGTVGRQTSPSARRAARRRGGSPDISISFSEDGGGSDSDVGSVSIEFDDSPPARPATGVPKKKASPAGKQHKVAKAPAKKSAVRRAASPETSISISFSEDDEKVGQQRGTASTTSRRTVPAKPNHAAAPTRRRQSASSEDISISFSEDEKESQPVKTAAPTTRRAPPARAQRTSTAKPASPGTSVSISFSEDDEKGEQQRANAASTPLRRPVTSNKPNRAAPPAQRRQSASSDDISISFSEDEKDAPPAKPTAPARKAPPARAQSAPVAKARPKSAGRRRRQSDISLSSDFSLSGSIVMDSPTDSKAPARKAAPATKPVNLGAMNATAKVQTNKAQSTKTATKMSPDSDVGSLSTSISFSNSSSAEAEKVSSTRKAKPMPARATKNVSVTPDSTSIEFSDDDVAPGGGGGVAASPMPINKAPPTAEMQEAFAATEDLYGMLGGRAAPMQYDSSGSGSEHGGADMAVELEDAAAATDALFASLVPARAPSSESVSSRGEEDAAAAATEQLYGALGHVRTSGSSDEGTGTDGGQSSGSSDRRPTLRYEPLPVEATEAADATAALHSMLATVRDGSPSSSDDDVPQSPNATRSASAAELESAAAATDALFQQLSVFQGGPEGGSQSSRSEDRASNDSGGYYKPVAPTWRVKGESQELGTSRLEDEEEDGADTGAHPSMTGDEDVVFLQHPSVLPHFPGQRAGAKGSGGSAAVAAPRAGMRDQATQIGTMNEMCCQ</sequence>
<feature type="compositionally biased region" description="Low complexity" evidence="1">
    <location>
        <begin position="614"/>
        <end position="624"/>
    </location>
</feature>
<feature type="region of interest" description="Disordered" evidence="1">
    <location>
        <begin position="548"/>
        <end position="740"/>
    </location>
</feature>
<feature type="compositionally biased region" description="Polar residues" evidence="1">
    <location>
        <begin position="170"/>
        <end position="180"/>
    </location>
</feature>